<evidence type="ECO:0000313" key="2">
    <source>
        <dbReference type="EMBL" id="PSN95406.1"/>
    </source>
</evidence>
<dbReference type="Proteomes" id="UP000241284">
    <property type="component" value="Unassembled WGS sequence"/>
</dbReference>
<reference evidence="2 3" key="1">
    <citation type="submission" date="2017-04" db="EMBL/GenBank/DDBJ databases">
        <title>Novel microbial lineages endemic to geothermal iron-oxide mats fill important gaps in the evolutionary history of Archaea.</title>
        <authorList>
            <person name="Jay Z.J."/>
            <person name="Beam J.P."/>
            <person name="Dlakic M."/>
            <person name="Rusch D.B."/>
            <person name="Kozubal M.A."/>
            <person name="Inskeep W.P."/>
        </authorList>
    </citation>
    <scope>NUCLEOTIDE SEQUENCE [LARGE SCALE GENOMIC DNA]</scope>
    <source>
        <strain evidence="2">ECH_B_2</strain>
    </source>
</reference>
<dbReference type="InterPro" id="IPR058509">
    <property type="entry name" value="DUF8196"/>
</dbReference>
<evidence type="ECO:0000259" key="1">
    <source>
        <dbReference type="Pfam" id="PF26618"/>
    </source>
</evidence>
<gene>
    <name evidence="2" type="ORF">B9Q06_05875</name>
</gene>
<protein>
    <recommendedName>
        <fullName evidence="1">DUF8196 domain-containing protein</fullName>
    </recommendedName>
</protein>
<feature type="domain" description="DUF8196" evidence="1">
    <location>
        <begin position="142"/>
        <end position="251"/>
    </location>
</feature>
<sequence>MCFRCLLKRIYNSLNLICMEGMSLIKNQFLELLDQDEEFRLAVAAKLGITAINQKLDKILENQEKLWLEVKSLREGQEKLWQNVEKLWLEVKSLREGQEKLWIEVRSLRENQEKLWLEQRKMSKDLHDALTALQRTTLTEEEEASEVVAHRLRREFGIELQISPLHVDSKEVDLYASKDDFCVIGEATTRLGKRLVIELDEKVEYIMRKKPELLKPRYVKVIYTIVALGEAIEEAKQRGIWVLTWKEELTPITVHTAPNKK</sequence>
<comment type="caution">
    <text evidence="2">The sequence shown here is derived from an EMBL/GenBank/DDBJ whole genome shotgun (WGS) entry which is preliminary data.</text>
</comment>
<dbReference type="PANTHER" id="PTHR34314">
    <property type="entry name" value="CRENARCHAEAL PROTEIN, PUTATIVE-RELATED"/>
    <property type="match status" value="1"/>
</dbReference>
<dbReference type="AlphaFoldDB" id="A0A2R6B9X3"/>
<organism evidence="2 3">
    <name type="scientific">Candidatus Marsarchaeota G2 archaeon ECH_B_2</name>
    <dbReference type="NCBI Taxonomy" id="1978160"/>
    <lineage>
        <taxon>Archaea</taxon>
        <taxon>Candidatus Marsarchaeota</taxon>
        <taxon>Candidatus Marsarchaeota group 2</taxon>
    </lineage>
</organism>
<dbReference type="Pfam" id="PF26618">
    <property type="entry name" value="DUF8196"/>
    <property type="match status" value="1"/>
</dbReference>
<evidence type="ECO:0000313" key="3">
    <source>
        <dbReference type="Proteomes" id="UP000241284"/>
    </source>
</evidence>
<proteinExistence type="predicted"/>
<dbReference type="EMBL" id="NEXH01000010">
    <property type="protein sequence ID" value="PSN95406.1"/>
    <property type="molecule type" value="Genomic_DNA"/>
</dbReference>
<dbReference type="PANTHER" id="PTHR34314:SF6">
    <property type="entry name" value="DUF3782 DOMAIN-CONTAINING PROTEIN"/>
    <property type="match status" value="1"/>
</dbReference>
<name>A0A2R6B9X3_9ARCH</name>
<accession>A0A2R6B9X3</accession>